<dbReference type="Gene3D" id="3.50.50.60">
    <property type="entry name" value="FAD/NAD(P)-binding domain"/>
    <property type="match status" value="1"/>
</dbReference>
<dbReference type="GO" id="GO:0004497">
    <property type="term" value="F:monooxygenase activity"/>
    <property type="evidence" value="ECO:0007669"/>
    <property type="project" value="UniProtKB-KW"/>
</dbReference>
<keyword evidence="9" id="KW-1185">Reference proteome</keyword>
<dbReference type="InterPro" id="IPR036188">
    <property type="entry name" value="FAD/NAD-bd_sf"/>
</dbReference>
<dbReference type="SUPFAM" id="SSF51905">
    <property type="entry name" value="FAD/NAD(P)-binding domain"/>
    <property type="match status" value="1"/>
</dbReference>
<dbReference type="PANTHER" id="PTHR13789:SF309">
    <property type="entry name" value="PUTATIVE (AFU_ORTHOLOGUE AFUA_6G14510)-RELATED"/>
    <property type="match status" value="1"/>
</dbReference>
<name>A0A0N1P4H0_9EURO</name>
<dbReference type="Proteomes" id="UP000038010">
    <property type="component" value="Unassembled WGS sequence"/>
</dbReference>
<dbReference type="OrthoDB" id="16820at2759"/>
<keyword evidence="3" id="KW-0274">FAD</keyword>
<dbReference type="EMBL" id="LFJN01000001">
    <property type="protein sequence ID" value="KPI45752.1"/>
    <property type="molecule type" value="Genomic_DNA"/>
</dbReference>
<dbReference type="RefSeq" id="XP_018005715.1">
    <property type="nucleotide sequence ID" value="XM_018142573.1"/>
</dbReference>
<organism evidence="8 9">
    <name type="scientific">Cyphellophora attinorum</name>
    <dbReference type="NCBI Taxonomy" id="1664694"/>
    <lineage>
        <taxon>Eukaryota</taxon>
        <taxon>Fungi</taxon>
        <taxon>Dikarya</taxon>
        <taxon>Ascomycota</taxon>
        <taxon>Pezizomycotina</taxon>
        <taxon>Eurotiomycetes</taxon>
        <taxon>Chaetothyriomycetidae</taxon>
        <taxon>Chaetothyriales</taxon>
        <taxon>Cyphellophoraceae</taxon>
        <taxon>Cyphellophora</taxon>
    </lineage>
</organism>
<gene>
    <name evidence="8" type="ORF">AB675_258</name>
</gene>
<keyword evidence="4" id="KW-0560">Oxidoreductase</keyword>
<dbReference type="GeneID" id="28734442"/>
<dbReference type="GO" id="GO:0071949">
    <property type="term" value="F:FAD binding"/>
    <property type="evidence" value="ECO:0007669"/>
    <property type="project" value="InterPro"/>
</dbReference>
<comment type="caution">
    <text evidence="8">The sequence shown here is derived from an EMBL/GenBank/DDBJ whole genome shotgun (WGS) entry which is preliminary data.</text>
</comment>
<keyword evidence="6" id="KW-0732">Signal</keyword>
<dbReference type="PRINTS" id="PR00420">
    <property type="entry name" value="RNGMNOXGNASE"/>
</dbReference>
<evidence type="ECO:0000256" key="1">
    <source>
        <dbReference type="ARBA" id="ARBA00007992"/>
    </source>
</evidence>
<dbReference type="VEuPathDB" id="FungiDB:AB675_258"/>
<accession>A0A0N1P4H0</accession>
<dbReference type="InterPro" id="IPR050493">
    <property type="entry name" value="FAD-dep_Monooxygenase_BioMet"/>
</dbReference>
<feature type="signal peptide" evidence="6">
    <location>
        <begin position="1"/>
        <end position="18"/>
    </location>
</feature>
<protein>
    <submittedName>
        <fullName evidence="8">6-hydroxynicotinate 3-monooxygenase</fullName>
    </submittedName>
</protein>
<evidence type="ECO:0000256" key="3">
    <source>
        <dbReference type="ARBA" id="ARBA00022827"/>
    </source>
</evidence>
<sequence length="429" mass="47809">MTLHVAIIGAGIAGPTLALHLQSHPSITTTIYEARPHGSIEEGQHISLAPNALRVLSHIGVSAKLNAIGNSYEELGLRNAAASKIAEFDNGSVDRYGFTAMRIHRRHVARVLVEECEQRGVRMRWGVKLKGLVEREDGRVEMRFAEADGKGVKEVADLVVGADGLHSVVREYVNPGSESVFEHMLGVTGYLQRSELGALVEGVQLPSHFIGKNGFMAIMPSDVAGEEIGFFSTMEFPQERTRGEWRALYDDKEQIRQILKDRFNAAEGWCDLVSGVCEVSKAQTLCSWPFFIAPPMPRWRSSSDRVIILGDAAHAMIPTGGLGASLALEDAECLSQTIRSWTDAKLDRQALHSRMEKWEAHRRERLALVQDFTNKNRWMRAAGGTWAFQYLKEWFMWAFFKFVGSGGQADPIYRYDAKIFAQSLSDSQV</sequence>
<evidence type="ECO:0000259" key="7">
    <source>
        <dbReference type="Pfam" id="PF01494"/>
    </source>
</evidence>
<dbReference type="PANTHER" id="PTHR13789">
    <property type="entry name" value="MONOOXYGENASE"/>
    <property type="match status" value="1"/>
</dbReference>
<evidence type="ECO:0000256" key="6">
    <source>
        <dbReference type="SAM" id="SignalP"/>
    </source>
</evidence>
<dbReference type="Pfam" id="PF01494">
    <property type="entry name" value="FAD_binding_3"/>
    <property type="match status" value="1"/>
</dbReference>
<proteinExistence type="inferred from homology"/>
<keyword evidence="5 8" id="KW-0503">Monooxygenase</keyword>
<evidence type="ECO:0000313" key="9">
    <source>
        <dbReference type="Proteomes" id="UP000038010"/>
    </source>
</evidence>
<evidence type="ECO:0000313" key="8">
    <source>
        <dbReference type="EMBL" id="KPI45752.1"/>
    </source>
</evidence>
<evidence type="ECO:0000256" key="5">
    <source>
        <dbReference type="ARBA" id="ARBA00023033"/>
    </source>
</evidence>
<evidence type="ECO:0000256" key="2">
    <source>
        <dbReference type="ARBA" id="ARBA00022630"/>
    </source>
</evidence>
<dbReference type="InterPro" id="IPR002938">
    <property type="entry name" value="FAD-bd"/>
</dbReference>
<comment type="similarity">
    <text evidence="1">Belongs to the paxM FAD-dependent monooxygenase family.</text>
</comment>
<evidence type="ECO:0000256" key="4">
    <source>
        <dbReference type="ARBA" id="ARBA00023002"/>
    </source>
</evidence>
<reference evidence="8 9" key="1">
    <citation type="submission" date="2015-06" db="EMBL/GenBank/DDBJ databases">
        <title>Draft genome of the ant-associated black yeast Phialophora attae CBS 131958.</title>
        <authorList>
            <person name="Moreno L.F."/>
            <person name="Stielow B.J."/>
            <person name="de Hoog S."/>
            <person name="Vicente V.A."/>
            <person name="Weiss V.A."/>
            <person name="de Vries M."/>
            <person name="Cruz L.M."/>
            <person name="Souza E.M."/>
        </authorList>
    </citation>
    <scope>NUCLEOTIDE SEQUENCE [LARGE SCALE GENOMIC DNA]</scope>
    <source>
        <strain evidence="8 9">CBS 131958</strain>
    </source>
</reference>
<keyword evidence="2" id="KW-0285">Flavoprotein</keyword>
<dbReference type="AlphaFoldDB" id="A0A0N1P4H0"/>
<dbReference type="STRING" id="1664694.A0A0N1P4H0"/>
<feature type="domain" description="FAD-binding" evidence="7">
    <location>
        <begin position="4"/>
        <end position="369"/>
    </location>
</feature>
<feature type="chain" id="PRO_5005879569" evidence="6">
    <location>
        <begin position="19"/>
        <end position="429"/>
    </location>
</feature>